<name>A0ABR3JH33_9AGAR</name>
<dbReference type="Proteomes" id="UP001556367">
    <property type="component" value="Unassembled WGS sequence"/>
</dbReference>
<sequence>MLLDVDGHIPCAVASPSCSKTLAEGGIVVLKSYSSVTDPSVDIPACFIANNCYMDDFTLSVPPQMQSLCFACCDSTRRGSNSLSVPTHGAVKRLLSTAVTHEDSPRAV</sequence>
<reference evidence="2" key="1">
    <citation type="submission" date="2024-06" db="EMBL/GenBank/DDBJ databases">
        <title>Multi-omics analyses provide insights into the biosynthesis of the anticancer antibiotic pleurotin in Hohenbuehelia grisea.</title>
        <authorList>
            <person name="Weaver J.A."/>
            <person name="Alberti F."/>
        </authorList>
    </citation>
    <scope>NUCLEOTIDE SEQUENCE [LARGE SCALE GENOMIC DNA]</scope>
    <source>
        <strain evidence="2">T-177</strain>
    </source>
</reference>
<proteinExistence type="predicted"/>
<organism evidence="1 2">
    <name type="scientific">Hohenbuehelia grisea</name>
    <dbReference type="NCBI Taxonomy" id="104357"/>
    <lineage>
        <taxon>Eukaryota</taxon>
        <taxon>Fungi</taxon>
        <taxon>Dikarya</taxon>
        <taxon>Basidiomycota</taxon>
        <taxon>Agaricomycotina</taxon>
        <taxon>Agaricomycetes</taxon>
        <taxon>Agaricomycetidae</taxon>
        <taxon>Agaricales</taxon>
        <taxon>Pleurotineae</taxon>
        <taxon>Pleurotaceae</taxon>
        <taxon>Hohenbuehelia</taxon>
    </lineage>
</organism>
<evidence type="ECO:0000313" key="1">
    <source>
        <dbReference type="EMBL" id="KAL0955053.1"/>
    </source>
</evidence>
<protein>
    <submittedName>
        <fullName evidence="1">Uncharacterized protein</fullName>
    </submittedName>
</protein>
<gene>
    <name evidence="1" type="ORF">HGRIS_003971</name>
</gene>
<comment type="caution">
    <text evidence="1">The sequence shown here is derived from an EMBL/GenBank/DDBJ whole genome shotgun (WGS) entry which is preliminary data.</text>
</comment>
<accession>A0ABR3JH33</accession>
<dbReference type="EMBL" id="JASNQZ010000007">
    <property type="protein sequence ID" value="KAL0955053.1"/>
    <property type="molecule type" value="Genomic_DNA"/>
</dbReference>
<keyword evidence="2" id="KW-1185">Reference proteome</keyword>
<evidence type="ECO:0000313" key="2">
    <source>
        <dbReference type="Proteomes" id="UP001556367"/>
    </source>
</evidence>